<gene>
    <name evidence="1" type="ORF">EDC54_101610</name>
</gene>
<dbReference type="EMBL" id="SMBY01000001">
    <property type="protein sequence ID" value="TCV09086.1"/>
    <property type="molecule type" value="Genomic_DNA"/>
</dbReference>
<keyword evidence="2" id="KW-1185">Reference proteome</keyword>
<evidence type="ECO:0000313" key="1">
    <source>
        <dbReference type="EMBL" id="TCV09086.1"/>
    </source>
</evidence>
<sequence length="35" mass="4122">MKVIIITKMFTSTVIFQFNIEITLVKFLLFSTLKI</sequence>
<evidence type="ECO:0000313" key="2">
    <source>
        <dbReference type="Proteomes" id="UP000295433"/>
    </source>
</evidence>
<comment type="caution">
    <text evidence="1">The sequence shown here is derived from an EMBL/GenBank/DDBJ whole genome shotgun (WGS) entry which is preliminary data.</text>
</comment>
<dbReference type="AlphaFoldDB" id="A0A4R3VUI9"/>
<accession>A0A4R3VUI9</accession>
<name>A0A4R3VUI9_9GAMM</name>
<proteinExistence type="predicted"/>
<reference evidence="1 2" key="1">
    <citation type="submission" date="2019-03" db="EMBL/GenBank/DDBJ databases">
        <title>Genomic Encyclopedia of Type Strains, Phase IV (KMG-IV): sequencing the most valuable type-strain genomes for metagenomic binning, comparative biology and taxonomic classification.</title>
        <authorList>
            <person name="Goeker M."/>
        </authorList>
    </citation>
    <scope>NUCLEOTIDE SEQUENCE [LARGE SCALE GENOMIC DNA]</scope>
    <source>
        <strain evidence="1 2">DSM 16730</strain>
    </source>
</reference>
<dbReference type="Proteomes" id="UP000295433">
    <property type="component" value="Unassembled WGS sequence"/>
</dbReference>
<organism evidence="1 2">
    <name type="scientific">Samsonia erythrinae</name>
    <dbReference type="NCBI Taxonomy" id="160434"/>
    <lineage>
        <taxon>Bacteria</taxon>
        <taxon>Pseudomonadati</taxon>
        <taxon>Pseudomonadota</taxon>
        <taxon>Gammaproteobacteria</taxon>
        <taxon>Enterobacterales</taxon>
        <taxon>Pectobacteriaceae</taxon>
        <taxon>Samsonia</taxon>
    </lineage>
</organism>
<protein>
    <submittedName>
        <fullName evidence="1">Uncharacterized protein</fullName>
    </submittedName>
</protein>